<evidence type="ECO:0000313" key="4">
    <source>
        <dbReference type="Proteomes" id="UP000297258"/>
    </source>
</evidence>
<dbReference type="InterPro" id="IPR055804">
    <property type="entry name" value="DUF7380"/>
</dbReference>
<dbReference type="RefSeq" id="WP_135190095.1">
    <property type="nucleotide sequence ID" value="NZ_SPUM01000081.1"/>
</dbReference>
<dbReference type="AlphaFoldDB" id="A0A4Y9SZ68"/>
<comment type="caution">
    <text evidence="3">The sequence shown here is derived from an EMBL/GenBank/DDBJ whole genome shotgun (WGS) entry which is preliminary data.</text>
</comment>
<feature type="domain" description="DUF7380" evidence="2">
    <location>
        <begin position="12"/>
        <end position="180"/>
    </location>
</feature>
<dbReference type="OrthoDB" id="5519791at2"/>
<accession>A0A4Y9SZ68</accession>
<name>A0A4Y9SZ68_9BURK</name>
<proteinExistence type="predicted"/>
<organism evidence="3 4">
    <name type="scientific">Massilia horti</name>
    <dbReference type="NCBI Taxonomy" id="2562153"/>
    <lineage>
        <taxon>Bacteria</taxon>
        <taxon>Pseudomonadati</taxon>
        <taxon>Pseudomonadota</taxon>
        <taxon>Betaproteobacteria</taxon>
        <taxon>Burkholderiales</taxon>
        <taxon>Oxalobacteraceae</taxon>
        <taxon>Telluria group</taxon>
        <taxon>Massilia</taxon>
    </lineage>
</organism>
<dbReference type="Proteomes" id="UP000297258">
    <property type="component" value="Unassembled WGS sequence"/>
</dbReference>
<feature type="domain" description="DUF4209" evidence="1">
    <location>
        <begin position="505"/>
        <end position="594"/>
    </location>
</feature>
<dbReference type="Pfam" id="PF13910">
    <property type="entry name" value="DUF4209"/>
    <property type="match status" value="1"/>
</dbReference>
<sequence length="616" mass="66671">MPDISADNLEPAKVTLDDLRSAGVNAVLDQPSTVDYTAMNTSLNKAADEAKAAGDEAKARALGFMAAICSMMLTPSEKAAPFQPMLVIGGRRTMIPDDLSQADIDLLGSFCAEVKNDLLRARLADLVWMKDRRKGIGFARTAIDGYRTHPIDADTWHISGQAVWHRALQLAISIGAGAENRATEIESTLLGAFDNAHGADGIEPLWYVRPLFVEKRARPEASRIAGEFERIGRERLAAGNGFAAESFFQEAERWFERAHLPEKQAGVLAMLASSYADLAEASGSAIARQEFITRAIATYRQVPGQYRAEHKVEETIDTLRAKLAAAGRLALGEMKLIKGPTIDLTKFVEQSMRAVTGKTPLDALLAFCALHPFPNRQKLYDAAKNLVSQSLVGRLFGGATLAEDGRVIARRGGADNGAEAEAAQIEARAVKSCVELAAMTAHGMIIPALDAMQMESHLTPLDFANLAYSASFVPNDRADVVAKGLYAGYCGDYVQAIHILMPQFEHMVRVALQNVGAHTTTHDKDGIDMETGLSTLVEREQMAAVFGEDLTFTIRSIMCEQEGPNLRNAVAHGLADSGLCNGQLGVYAWWLVLRLVVWSYMAAMQGPDPEGVAPSK</sequence>
<dbReference type="EMBL" id="SPUM01000081">
    <property type="protein sequence ID" value="TFW31755.1"/>
    <property type="molecule type" value="Genomic_DNA"/>
</dbReference>
<gene>
    <name evidence="3" type="ORF">E4O92_12460</name>
</gene>
<protein>
    <submittedName>
        <fullName evidence="3">DUF4209 domain-containing protein</fullName>
    </submittedName>
</protein>
<dbReference type="InterPro" id="IPR025209">
    <property type="entry name" value="DUF4209"/>
</dbReference>
<evidence type="ECO:0000259" key="1">
    <source>
        <dbReference type="Pfam" id="PF13910"/>
    </source>
</evidence>
<evidence type="ECO:0000313" key="3">
    <source>
        <dbReference type="EMBL" id="TFW31755.1"/>
    </source>
</evidence>
<dbReference type="Pfam" id="PF24098">
    <property type="entry name" value="DUF7380"/>
    <property type="match status" value="1"/>
</dbReference>
<reference evidence="3 4" key="1">
    <citation type="submission" date="2019-03" db="EMBL/GenBank/DDBJ databases">
        <title>Draft genome of Massilia hortus sp. nov., a novel bacterial species of the Oxalobacteraceae family.</title>
        <authorList>
            <person name="Peta V."/>
            <person name="Raths R."/>
            <person name="Bucking H."/>
        </authorList>
    </citation>
    <scope>NUCLEOTIDE SEQUENCE [LARGE SCALE GENOMIC DNA]</scope>
    <source>
        <strain evidence="3 4">ONC3</strain>
    </source>
</reference>
<evidence type="ECO:0000259" key="2">
    <source>
        <dbReference type="Pfam" id="PF24098"/>
    </source>
</evidence>
<keyword evidence="4" id="KW-1185">Reference proteome</keyword>